<dbReference type="GO" id="GO:0046872">
    <property type="term" value="F:metal ion binding"/>
    <property type="evidence" value="ECO:0007669"/>
    <property type="project" value="UniProtKB-UniRule"/>
</dbReference>
<feature type="transmembrane region" description="Helical" evidence="14">
    <location>
        <begin position="16"/>
        <end position="35"/>
    </location>
</feature>
<dbReference type="Gene3D" id="3.10.580.10">
    <property type="entry name" value="CBS-domain"/>
    <property type="match status" value="1"/>
</dbReference>
<evidence type="ECO:0000256" key="12">
    <source>
        <dbReference type="ARBA" id="ARBA00023122"/>
    </source>
</evidence>
<protein>
    <recommendedName>
        <fullName evidence="14">Zinc metalloprotease</fullName>
    </recommendedName>
</protein>
<keyword evidence="18" id="KW-1185">Reference proteome</keyword>
<feature type="binding site" evidence="16">
    <location>
        <position position="67"/>
    </location>
    <ligand>
        <name>Zn(2+)</name>
        <dbReference type="ChEBI" id="CHEBI:29105"/>
        <note>catalytic</note>
    </ligand>
</feature>
<dbReference type="AlphaFoldDB" id="A0A2V4B0W3"/>
<sequence length="395" mass="41343">MTPTLRLGTIAGVRVGMHWSVLGILIVLVVGLGYASWPRVLPGYPAYAYAVAALVAAVLFLASLLAHELAHAVVARRNGIGVEGITLWLLGGVARLRGETRSPGADLRIAGVGPLMSVLVGAGFGLVAWLCATVDAPSLVSIVPAYLAVINGVLAAFNLIPAAPLDGGRILRAALWAWRGDRTRAAVWSARAGRGLGLALVFLGAWRLLFDGAGNGLWWILIGLFIASMAGAEERQAELGSALAGVRVRDVMTPGPDTADGDATVSAFLHDVALVRRHSAFPLLDEHGRLQGLITLNRLKSVPAEWRDTTRLADVACPPVDVPLAEPDEPLSDLLQRLGGCTDGRALVFSDGELAGIVSPSDISRMVTLRGIGAGRQGTGADLTGEPYVPPGRRM</sequence>
<dbReference type="EMBL" id="MASW01000005">
    <property type="protein sequence ID" value="PXY22195.1"/>
    <property type="molecule type" value="Genomic_DNA"/>
</dbReference>
<evidence type="ECO:0000256" key="7">
    <source>
        <dbReference type="ARBA" id="ARBA00022737"/>
    </source>
</evidence>
<dbReference type="InterPro" id="IPR000644">
    <property type="entry name" value="CBS_dom"/>
</dbReference>
<dbReference type="InterPro" id="IPR016483">
    <property type="entry name" value="UCP006404_Pept_M50_CBS"/>
</dbReference>
<gene>
    <name evidence="17" type="ORF">BAY60_20100</name>
</gene>
<dbReference type="Proteomes" id="UP000249915">
    <property type="component" value="Unassembled WGS sequence"/>
</dbReference>
<keyword evidence="4 14" id="KW-0645">Protease</keyword>
<evidence type="ECO:0000313" key="17">
    <source>
        <dbReference type="EMBL" id="PXY22195.1"/>
    </source>
</evidence>
<feature type="transmembrane region" description="Helical" evidence="14">
    <location>
        <begin position="47"/>
        <end position="67"/>
    </location>
</feature>
<evidence type="ECO:0000313" key="18">
    <source>
        <dbReference type="Proteomes" id="UP000249915"/>
    </source>
</evidence>
<evidence type="ECO:0000256" key="13">
    <source>
        <dbReference type="ARBA" id="ARBA00023136"/>
    </source>
</evidence>
<feature type="binding site" evidence="16">
    <location>
        <position position="71"/>
    </location>
    <ligand>
        <name>Zn(2+)</name>
        <dbReference type="ChEBI" id="CHEBI:29105"/>
        <note>catalytic</note>
    </ligand>
</feature>
<keyword evidence="8 14" id="KW-0378">Hydrolase</keyword>
<evidence type="ECO:0000256" key="8">
    <source>
        <dbReference type="ARBA" id="ARBA00022801"/>
    </source>
</evidence>
<dbReference type="GO" id="GO:0006508">
    <property type="term" value="P:proteolysis"/>
    <property type="evidence" value="ECO:0007669"/>
    <property type="project" value="UniProtKB-KW"/>
</dbReference>
<keyword evidence="11 14" id="KW-0482">Metalloprotease</keyword>
<reference evidence="17 18" key="1">
    <citation type="submission" date="2016-07" db="EMBL/GenBank/DDBJ databases">
        <title>Draft genome sequence of Prauserella muralis DSM 45305, isolated from a mould-covered wall in an indoor environment.</title>
        <authorList>
            <person name="Ruckert C."/>
            <person name="Albersmeier A."/>
            <person name="Jiang C.-L."/>
            <person name="Jiang Y."/>
            <person name="Kalinowski J."/>
            <person name="Schneider O."/>
            <person name="Winkler A."/>
            <person name="Zotchev S.B."/>
        </authorList>
    </citation>
    <scope>NUCLEOTIDE SEQUENCE [LARGE SCALE GENOMIC DNA]</scope>
    <source>
        <strain evidence="17 18">DSM 45305</strain>
    </source>
</reference>
<keyword evidence="3 14" id="KW-1003">Cell membrane</keyword>
<comment type="caution">
    <text evidence="17">The sequence shown here is derived from an EMBL/GenBank/DDBJ whole genome shotgun (WGS) entry which is preliminary data.</text>
</comment>
<dbReference type="OrthoDB" id="9781963at2"/>
<evidence type="ECO:0000256" key="2">
    <source>
        <dbReference type="ARBA" id="ARBA00007931"/>
    </source>
</evidence>
<dbReference type="Pfam" id="PF02163">
    <property type="entry name" value="Peptidase_M50"/>
    <property type="match status" value="2"/>
</dbReference>
<keyword evidence="6 14" id="KW-0479">Metal-binding</keyword>
<dbReference type="InterPro" id="IPR008915">
    <property type="entry name" value="Peptidase_M50"/>
</dbReference>
<evidence type="ECO:0000256" key="14">
    <source>
        <dbReference type="PIRNR" id="PIRNR006404"/>
    </source>
</evidence>
<evidence type="ECO:0000256" key="5">
    <source>
        <dbReference type="ARBA" id="ARBA00022692"/>
    </source>
</evidence>
<proteinExistence type="inferred from homology"/>
<dbReference type="RefSeq" id="WP_112282798.1">
    <property type="nucleotide sequence ID" value="NZ_MASW01000005.1"/>
</dbReference>
<evidence type="ECO:0000256" key="16">
    <source>
        <dbReference type="PIRSR" id="PIRSR006404-2"/>
    </source>
</evidence>
<evidence type="ECO:0000256" key="9">
    <source>
        <dbReference type="ARBA" id="ARBA00022833"/>
    </source>
</evidence>
<evidence type="ECO:0000256" key="4">
    <source>
        <dbReference type="ARBA" id="ARBA00022670"/>
    </source>
</evidence>
<keyword evidence="13 14" id="KW-0472">Membrane</keyword>
<dbReference type="GO" id="GO:0008237">
    <property type="term" value="F:metallopeptidase activity"/>
    <property type="evidence" value="ECO:0007669"/>
    <property type="project" value="UniProtKB-UniRule"/>
</dbReference>
<evidence type="ECO:0000256" key="1">
    <source>
        <dbReference type="ARBA" id="ARBA00004651"/>
    </source>
</evidence>
<comment type="cofactor">
    <cofactor evidence="14 16">
        <name>Zn(2+)</name>
        <dbReference type="ChEBI" id="CHEBI:29105"/>
    </cofactor>
    <text evidence="14 16">Binds 1 zinc ion per subunit.</text>
</comment>
<keyword evidence="9 14" id="KW-0862">Zinc</keyword>
<dbReference type="Pfam" id="PF00571">
    <property type="entry name" value="CBS"/>
    <property type="match status" value="2"/>
</dbReference>
<dbReference type="PROSITE" id="PS51371">
    <property type="entry name" value="CBS"/>
    <property type="match status" value="1"/>
</dbReference>
<evidence type="ECO:0000256" key="3">
    <source>
        <dbReference type="ARBA" id="ARBA00022475"/>
    </source>
</evidence>
<comment type="similarity">
    <text evidence="2 14">Belongs to the peptidase M50B family.</text>
</comment>
<name>A0A2V4B0W3_9PSEU</name>
<organism evidence="17 18">
    <name type="scientific">Prauserella muralis</name>
    <dbReference type="NCBI Taxonomy" id="588067"/>
    <lineage>
        <taxon>Bacteria</taxon>
        <taxon>Bacillati</taxon>
        <taxon>Actinomycetota</taxon>
        <taxon>Actinomycetes</taxon>
        <taxon>Pseudonocardiales</taxon>
        <taxon>Pseudonocardiaceae</taxon>
        <taxon>Prauserella</taxon>
    </lineage>
</organism>
<evidence type="ECO:0000256" key="15">
    <source>
        <dbReference type="PIRSR" id="PIRSR006404-1"/>
    </source>
</evidence>
<feature type="transmembrane region" description="Helical" evidence="14">
    <location>
        <begin position="142"/>
        <end position="163"/>
    </location>
</feature>
<dbReference type="CDD" id="cd06164">
    <property type="entry name" value="S2P-M50_SpoIVFB_CBS"/>
    <property type="match status" value="1"/>
</dbReference>
<evidence type="ECO:0000256" key="10">
    <source>
        <dbReference type="ARBA" id="ARBA00022989"/>
    </source>
</evidence>
<dbReference type="GO" id="GO:0005886">
    <property type="term" value="C:plasma membrane"/>
    <property type="evidence" value="ECO:0007669"/>
    <property type="project" value="UniProtKB-SubCell"/>
</dbReference>
<dbReference type="InterPro" id="IPR046342">
    <property type="entry name" value="CBS_dom_sf"/>
</dbReference>
<dbReference type="PANTHER" id="PTHR39188">
    <property type="entry name" value="MEMBRANE-ASSOCIATED ZINC METALLOPROTEASE M50B"/>
    <property type="match status" value="1"/>
</dbReference>
<feature type="transmembrane region" description="Helical" evidence="14">
    <location>
        <begin position="216"/>
        <end position="232"/>
    </location>
</feature>
<keyword evidence="10 14" id="KW-1133">Transmembrane helix</keyword>
<accession>A0A2V4B0W3</accession>
<feature type="binding site" evidence="16">
    <location>
        <position position="166"/>
    </location>
    <ligand>
        <name>Zn(2+)</name>
        <dbReference type="ChEBI" id="CHEBI:29105"/>
        <note>catalytic</note>
    </ligand>
</feature>
<keyword evidence="12" id="KW-0129">CBS domain</keyword>
<keyword evidence="7" id="KW-0677">Repeat</keyword>
<feature type="active site" evidence="15">
    <location>
        <position position="68"/>
    </location>
</feature>
<dbReference type="PANTHER" id="PTHR39188:SF3">
    <property type="entry name" value="STAGE IV SPORULATION PROTEIN FB"/>
    <property type="match status" value="1"/>
</dbReference>
<feature type="transmembrane region" description="Helical" evidence="14">
    <location>
        <begin position="109"/>
        <end position="130"/>
    </location>
</feature>
<keyword evidence="5 14" id="KW-0812">Transmembrane</keyword>
<comment type="subcellular location">
    <subcellularLocation>
        <location evidence="1 14">Cell membrane</location>
        <topology evidence="1 14">Multi-pass membrane protein</topology>
    </subcellularLocation>
</comment>
<evidence type="ECO:0000256" key="11">
    <source>
        <dbReference type="ARBA" id="ARBA00023049"/>
    </source>
</evidence>
<dbReference type="SUPFAM" id="SSF54631">
    <property type="entry name" value="CBS-domain pair"/>
    <property type="match status" value="1"/>
</dbReference>
<dbReference type="PIRSF" id="PIRSF006404">
    <property type="entry name" value="UCP006404_Pept_M50_CBS"/>
    <property type="match status" value="1"/>
</dbReference>
<evidence type="ECO:0000256" key="6">
    <source>
        <dbReference type="ARBA" id="ARBA00022723"/>
    </source>
</evidence>